<evidence type="ECO:0000256" key="1">
    <source>
        <dbReference type="SAM" id="Phobius"/>
    </source>
</evidence>
<dbReference type="RefSeq" id="XP_014255062.1">
    <property type="nucleotide sequence ID" value="XM_014399576.2"/>
</dbReference>
<feature type="transmembrane region" description="Helical" evidence="1">
    <location>
        <begin position="15"/>
        <end position="38"/>
    </location>
</feature>
<dbReference type="EnsemblMetazoa" id="XM_014399576.2">
    <property type="protein sequence ID" value="XP_014255062.1"/>
    <property type="gene ID" value="LOC106669817"/>
</dbReference>
<name>A0A8I6S0S6_CIMLE</name>
<protein>
    <recommendedName>
        <fullName evidence="4">Monocarboxylate transporter</fullName>
    </recommendedName>
</protein>
<dbReference type="EnsemblMetazoa" id="XM_024226198.1">
    <property type="protein sequence ID" value="XP_024081966.1"/>
    <property type="gene ID" value="LOC106669817"/>
</dbReference>
<evidence type="ECO:0008006" key="4">
    <source>
        <dbReference type="Google" id="ProtNLM"/>
    </source>
</evidence>
<dbReference type="RefSeq" id="XP_024081966.1">
    <property type="nucleotide sequence ID" value="XM_024226198.1"/>
</dbReference>
<dbReference type="OMA" id="ASGIQMF"/>
<dbReference type="InterPro" id="IPR036259">
    <property type="entry name" value="MFS_trans_sf"/>
</dbReference>
<feature type="transmembrane region" description="Helical" evidence="1">
    <location>
        <begin position="174"/>
        <end position="192"/>
    </location>
</feature>
<dbReference type="PANTHER" id="PTHR11360">
    <property type="entry name" value="MONOCARBOXYLATE TRANSPORTER"/>
    <property type="match status" value="1"/>
</dbReference>
<keyword evidence="3" id="KW-1185">Reference proteome</keyword>
<feature type="transmembrane region" description="Helical" evidence="1">
    <location>
        <begin position="84"/>
        <end position="104"/>
    </location>
</feature>
<dbReference type="InterPro" id="IPR050327">
    <property type="entry name" value="Proton-linked_MCT"/>
</dbReference>
<keyword evidence="1" id="KW-0812">Transmembrane</keyword>
<feature type="transmembrane region" description="Helical" evidence="1">
    <location>
        <begin position="406"/>
        <end position="425"/>
    </location>
</feature>
<feature type="transmembrane region" description="Helical" evidence="1">
    <location>
        <begin position="143"/>
        <end position="162"/>
    </location>
</feature>
<dbReference type="RefSeq" id="XP_014255059.1">
    <property type="nucleotide sequence ID" value="XM_014399573.2"/>
</dbReference>
<feature type="transmembrane region" description="Helical" evidence="1">
    <location>
        <begin position="495"/>
        <end position="519"/>
    </location>
</feature>
<accession>A0A8I6S0S6</accession>
<dbReference type="KEGG" id="clec:106669817"/>
<dbReference type="Proteomes" id="UP000494040">
    <property type="component" value="Unassembled WGS sequence"/>
</dbReference>
<reference evidence="2" key="1">
    <citation type="submission" date="2022-01" db="UniProtKB">
        <authorList>
            <consortium name="EnsemblMetazoa"/>
        </authorList>
    </citation>
    <scope>IDENTIFICATION</scope>
</reference>
<feature type="transmembrane region" description="Helical" evidence="1">
    <location>
        <begin position="464"/>
        <end position="483"/>
    </location>
</feature>
<dbReference type="Gene3D" id="1.20.1250.20">
    <property type="entry name" value="MFS general substrate transporter like domains"/>
    <property type="match status" value="1"/>
</dbReference>
<dbReference type="InterPro" id="IPR011701">
    <property type="entry name" value="MFS"/>
</dbReference>
<proteinExistence type="predicted"/>
<organism evidence="2 3">
    <name type="scientific">Cimex lectularius</name>
    <name type="common">Bed bug</name>
    <name type="synonym">Acanthia lectularia</name>
    <dbReference type="NCBI Taxonomy" id="79782"/>
    <lineage>
        <taxon>Eukaryota</taxon>
        <taxon>Metazoa</taxon>
        <taxon>Ecdysozoa</taxon>
        <taxon>Arthropoda</taxon>
        <taxon>Hexapoda</taxon>
        <taxon>Insecta</taxon>
        <taxon>Pterygota</taxon>
        <taxon>Neoptera</taxon>
        <taxon>Paraneoptera</taxon>
        <taxon>Hemiptera</taxon>
        <taxon>Heteroptera</taxon>
        <taxon>Panheteroptera</taxon>
        <taxon>Cimicomorpha</taxon>
        <taxon>Cimicidae</taxon>
        <taxon>Cimex</taxon>
    </lineage>
</organism>
<dbReference type="RefSeq" id="XP_014255061.1">
    <property type="nucleotide sequence ID" value="XM_014399575.2"/>
</dbReference>
<dbReference type="GeneID" id="106669817"/>
<keyword evidence="1" id="KW-0472">Membrane</keyword>
<dbReference type="Pfam" id="PF07690">
    <property type="entry name" value="MFS_1"/>
    <property type="match status" value="1"/>
</dbReference>
<dbReference type="PANTHER" id="PTHR11360:SF237">
    <property type="entry name" value="MONOCARBOXYLATE TRANSPORTER 12-B-LIKE PROTEIN"/>
    <property type="match status" value="1"/>
</dbReference>
<feature type="transmembrane region" description="Helical" evidence="1">
    <location>
        <begin position="110"/>
        <end position="131"/>
    </location>
</feature>
<dbReference type="SUPFAM" id="SSF103473">
    <property type="entry name" value="MFS general substrate transporter"/>
    <property type="match status" value="1"/>
</dbReference>
<dbReference type="EnsemblMetazoa" id="XM_014399575.2">
    <property type="protein sequence ID" value="XP_014255061.1"/>
    <property type="gene ID" value="LOC106669817"/>
</dbReference>
<feature type="transmembrane region" description="Helical" evidence="1">
    <location>
        <begin position="50"/>
        <end position="72"/>
    </location>
</feature>
<evidence type="ECO:0000313" key="2">
    <source>
        <dbReference type="EnsemblMetazoa" id="XP_014255061.1"/>
    </source>
</evidence>
<sequence length="528" mass="59127">MVESKKKAIAPDGGWGWVVVIGFAVSNVISIPVLQGFALLFRNVFIDLNLSAIDISTIINVNSGFGMLLGLMNGPLLKAYGFRWHAIIGSLIMFVGFICTSQATSFYEFLLFYGAINSVGFSMSMAAFSLAMNTYFKEKRAMAAGITSTLTGLGPVVMPLLISRFVDIFGARGTALILSGLLLNCFASALLLQPIKWHYKYVSEENIVSKEMQLLNTPLITKESDGECNKVKDHEEAAQKEEIEQFDSQIGHSIEDVMVPKRVSDSTARRSISHSRLSLYEKDKVEPESTWWKKSSNFEEGLFSQETNVHIVQPSKSKSKWYHKVIKFFDLDLLKDPIYTNIWIGMSIAFTGEINFSLMTPVILGERNFSIEETARIMSVIASSDIIFRFISPFVGNWLKLPARQMYMMSLMMLIISRFALTFVYSYWDVLIVGLALGIAKGFRTVYMSLVIPNHVPLEKLPSASGLQTVLNGILLLTFGPIVGLAKDYFGNYNVVIHFINCLSFTTVLLWSIEMIVVYQKSKTNEES</sequence>
<dbReference type="OrthoDB" id="410267at2759"/>
<dbReference type="GO" id="GO:0008028">
    <property type="term" value="F:monocarboxylic acid transmembrane transporter activity"/>
    <property type="evidence" value="ECO:0007669"/>
    <property type="project" value="TreeGrafter"/>
</dbReference>
<dbReference type="AlphaFoldDB" id="A0A8I6S0S6"/>
<keyword evidence="1" id="KW-1133">Transmembrane helix</keyword>
<evidence type="ECO:0000313" key="3">
    <source>
        <dbReference type="Proteomes" id="UP000494040"/>
    </source>
</evidence>
<dbReference type="EnsemblMetazoa" id="XM_014399573.2">
    <property type="protein sequence ID" value="XP_014255059.1"/>
    <property type="gene ID" value="LOC106669817"/>
</dbReference>